<comment type="subcellular location">
    <subcellularLocation>
        <location evidence="1">Membrane</location>
    </subcellularLocation>
</comment>
<dbReference type="InterPro" id="IPR002126">
    <property type="entry name" value="Cadherin-like_dom"/>
</dbReference>
<evidence type="ECO:0000313" key="9">
    <source>
        <dbReference type="EMBL" id="CAH1802940.1"/>
    </source>
</evidence>
<dbReference type="GO" id="GO:0005886">
    <property type="term" value="C:plasma membrane"/>
    <property type="evidence" value="ECO:0007669"/>
    <property type="project" value="InterPro"/>
</dbReference>
<dbReference type="AlphaFoldDB" id="A0A8S4QAQ4"/>
<evidence type="ECO:0000256" key="5">
    <source>
        <dbReference type="ARBA" id="ARBA00022989"/>
    </source>
</evidence>
<organism evidence="9 10">
    <name type="scientific">Owenia fusiformis</name>
    <name type="common">Polychaete worm</name>
    <dbReference type="NCBI Taxonomy" id="6347"/>
    <lineage>
        <taxon>Eukaryota</taxon>
        <taxon>Metazoa</taxon>
        <taxon>Spiralia</taxon>
        <taxon>Lophotrochozoa</taxon>
        <taxon>Annelida</taxon>
        <taxon>Polychaeta</taxon>
        <taxon>Sedentaria</taxon>
        <taxon>Canalipalpata</taxon>
        <taxon>Sabellida</taxon>
        <taxon>Oweniida</taxon>
        <taxon>Oweniidae</taxon>
        <taxon>Owenia</taxon>
    </lineage>
</organism>
<reference evidence="9" key="1">
    <citation type="submission" date="2022-03" db="EMBL/GenBank/DDBJ databases">
        <authorList>
            <person name="Martin C."/>
        </authorList>
    </citation>
    <scope>NUCLEOTIDE SEQUENCE</scope>
</reference>
<proteinExistence type="predicted"/>
<dbReference type="OrthoDB" id="6252479at2759"/>
<accession>A0A8S4QAQ4</accession>
<evidence type="ECO:0000256" key="3">
    <source>
        <dbReference type="ARBA" id="ARBA00022737"/>
    </source>
</evidence>
<dbReference type="PRINTS" id="PR00205">
    <property type="entry name" value="CADHERIN"/>
</dbReference>
<dbReference type="GO" id="GO:0005509">
    <property type="term" value="F:calcium ion binding"/>
    <property type="evidence" value="ECO:0007669"/>
    <property type="project" value="UniProtKB-UniRule"/>
</dbReference>
<dbReference type="PROSITE" id="PS00232">
    <property type="entry name" value="CADHERIN_1"/>
    <property type="match status" value="1"/>
</dbReference>
<dbReference type="PROSITE" id="PS50268">
    <property type="entry name" value="CADHERIN_2"/>
    <property type="match status" value="3"/>
</dbReference>
<keyword evidence="3" id="KW-0677">Repeat</keyword>
<gene>
    <name evidence="9" type="ORF">OFUS_LOCUS26579</name>
</gene>
<evidence type="ECO:0000256" key="7">
    <source>
        <dbReference type="PROSITE-ProRule" id="PRU00043"/>
    </source>
</evidence>
<dbReference type="PANTHER" id="PTHR24026">
    <property type="entry name" value="FAT ATYPICAL CADHERIN-RELATED"/>
    <property type="match status" value="1"/>
</dbReference>
<dbReference type="GO" id="GO:0007156">
    <property type="term" value="P:homophilic cell adhesion via plasma membrane adhesion molecules"/>
    <property type="evidence" value="ECO:0007669"/>
    <property type="project" value="InterPro"/>
</dbReference>
<dbReference type="Pfam" id="PF00028">
    <property type="entry name" value="Cadherin"/>
    <property type="match status" value="3"/>
</dbReference>
<dbReference type="Proteomes" id="UP000749559">
    <property type="component" value="Unassembled WGS sequence"/>
</dbReference>
<feature type="domain" description="Cadherin" evidence="8">
    <location>
        <begin position="172"/>
        <end position="252"/>
    </location>
</feature>
<name>A0A8S4QAQ4_OWEFU</name>
<keyword evidence="6" id="KW-0472">Membrane</keyword>
<dbReference type="EMBL" id="CAIIXF020000184">
    <property type="protein sequence ID" value="CAH1802940.1"/>
    <property type="molecule type" value="Genomic_DNA"/>
</dbReference>
<evidence type="ECO:0000256" key="4">
    <source>
        <dbReference type="ARBA" id="ARBA00022837"/>
    </source>
</evidence>
<feature type="domain" description="Cadherin" evidence="8">
    <location>
        <begin position="2"/>
        <end position="70"/>
    </location>
</feature>
<dbReference type="SMART" id="SM00112">
    <property type="entry name" value="CA"/>
    <property type="match status" value="3"/>
</dbReference>
<keyword evidence="4 7" id="KW-0106">Calcium</keyword>
<keyword evidence="5" id="KW-1133">Transmembrane helix</keyword>
<protein>
    <recommendedName>
        <fullName evidence="8">Cadherin domain-containing protein</fullName>
    </recommendedName>
</protein>
<dbReference type="PANTHER" id="PTHR24026:SF125">
    <property type="entry name" value="FAT-LIKE CADHERIN-RELATED TUMOR SUPPRESSOR HOMOLOG"/>
    <property type="match status" value="1"/>
</dbReference>
<evidence type="ECO:0000256" key="6">
    <source>
        <dbReference type="ARBA" id="ARBA00023136"/>
    </source>
</evidence>
<evidence type="ECO:0000256" key="2">
    <source>
        <dbReference type="ARBA" id="ARBA00022692"/>
    </source>
</evidence>
<dbReference type="Gene3D" id="2.60.40.60">
    <property type="entry name" value="Cadherins"/>
    <property type="match status" value="3"/>
</dbReference>
<comment type="caution">
    <text evidence="9">The sequence shown here is derived from an EMBL/GenBank/DDBJ whole genome shotgun (WGS) entry which is preliminary data.</text>
</comment>
<feature type="domain" description="Cadherin" evidence="8">
    <location>
        <begin position="72"/>
        <end position="171"/>
    </location>
</feature>
<dbReference type="SUPFAM" id="SSF49313">
    <property type="entry name" value="Cadherin-like"/>
    <property type="match status" value="3"/>
</dbReference>
<dbReference type="CDD" id="cd11304">
    <property type="entry name" value="Cadherin_repeat"/>
    <property type="match status" value="3"/>
</dbReference>
<dbReference type="InterPro" id="IPR020894">
    <property type="entry name" value="Cadherin_CS"/>
</dbReference>
<evidence type="ECO:0000313" key="10">
    <source>
        <dbReference type="Proteomes" id="UP000749559"/>
    </source>
</evidence>
<evidence type="ECO:0000259" key="8">
    <source>
        <dbReference type="PROSITE" id="PS50268"/>
    </source>
</evidence>
<keyword evidence="10" id="KW-1185">Reference proteome</keyword>
<dbReference type="InterPro" id="IPR015919">
    <property type="entry name" value="Cadherin-like_sf"/>
</dbReference>
<evidence type="ECO:0000256" key="1">
    <source>
        <dbReference type="ARBA" id="ARBA00004370"/>
    </source>
</evidence>
<dbReference type="FunFam" id="2.60.40.60:FF:000020">
    <property type="entry name" value="Dachsous cadherin-related 1b"/>
    <property type="match status" value="1"/>
</dbReference>
<keyword evidence="2" id="KW-0812">Transmembrane</keyword>
<sequence length="258" mass="27455">MYSIITGNINGDFAIDSTTGAIRTVNTLDFETMSGYALTIQAEDQGVPKKSILVNAFINILNVNENEPDFTPSDIYNAAISEGANYGDVILTVGATDADGDEVSFTVIAGDPSGMFNIDSTSGVIRLLGTLDRETLPSFTLKVEAKDSHGLVSQATVNISITDENDNSPICSPSSITKYIEEDEAVMASIASLTCLDADLGVNQELLYVIDGGNTERKFAINAITGVINLVNSLDFESTKVYSLDVAITDTGQGRRKV</sequence>